<gene>
    <name evidence="4" type="ORF">MCHLO_05369</name>
</gene>
<feature type="region of interest" description="Disordered" evidence="2">
    <location>
        <begin position="38"/>
        <end position="73"/>
    </location>
</feature>
<dbReference type="PROSITE" id="PS50089">
    <property type="entry name" value="ZF_RING_2"/>
    <property type="match status" value="1"/>
</dbReference>
<keyword evidence="1" id="KW-0863">Zinc-finger</keyword>
<accession>A0ABQ0LA22</accession>
<dbReference type="Gene3D" id="3.30.40.10">
    <property type="entry name" value="Zinc/RING finger domain, C3HC4 (zinc finger)"/>
    <property type="match status" value="1"/>
</dbReference>
<feature type="compositionally biased region" description="Low complexity" evidence="2">
    <location>
        <begin position="154"/>
        <end position="176"/>
    </location>
</feature>
<evidence type="ECO:0000259" key="3">
    <source>
        <dbReference type="PROSITE" id="PS50089"/>
    </source>
</evidence>
<dbReference type="SUPFAM" id="SSF57850">
    <property type="entry name" value="RING/U-box"/>
    <property type="match status" value="1"/>
</dbReference>
<name>A0ABQ0LA22_MYCCL</name>
<evidence type="ECO:0000313" key="4">
    <source>
        <dbReference type="EMBL" id="GAT47928.1"/>
    </source>
</evidence>
<feature type="domain" description="RING-type" evidence="3">
    <location>
        <begin position="94"/>
        <end position="136"/>
    </location>
</feature>
<protein>
    <recommendedName>
        <fullName evidence="3">RING-type domain-containing protein</fullName>
    </recommendedName>
</protein>
<keyword evidence="5" id="KW-1185">Reference proteome</keyword>
<feature type="region of interest" description="Disordered" evidence="2">
    <location>
        <begin position="146"/>
        <end position="176"/>
    </location>
</feature>
<reference evidence="4" key="1">
    <citation type="submission" date="2014-09" db="EMBL/GenBank/DDBJ databases">
        <title>Genome sequence of the luminous mushroom Mycena chlorophos for searching fungal bioluminescence genes.</title>
        <authorList>
            <person name="Tanaka Y."/>
            <person name="Kasuga D."/>
            <person name="Oba Y."/>
            <person name="Hase S."/>
            <person name="Sato K."/>
            <person name="Oba Y."/>
            <person name="Sakakibara Y."/>
        </authorList>
    </citation>
    <scope>NUCLEOTIDE SEQUENCE</scope>
</reference>
<dbReference type="EMBL" id="DF844081">
    <property type="protein sequence ID" value="GAT47928.1"/>
    <property type="molecule type" value="Genomic_DNA"/>
</dbReference>
<organism evidence="4 5">
    <name type="scientific">Mycena chlorophos</name>
    <name type="common">Agaric fungus</name>
    <name type="synonym">Agaricus chlorophos</name>
    <dbReference type="NCBI Taxonomy" id="658473"/>
    <lineage>
        <taxon>Eukaryota</taxon>
        <taxon>Fungi</taxon>
        <taxon>Dikarya</taxon>
        <taxon>Basidiomycota</taxon>
        <taxon>Agaricomycotina</taxon>
        <taxon>Agaricomycetes</taxon>
        <taxon>Agaricomycetidae</taxon>
        <taxon>Agaricales</taxon>
        <taxon>Marasmiineae</taxon>
        <taxon>Mycenaceae</taxon>
        <taxon>Mycena</taxon>
    </lineage>
</organism>
<dbReference type="InterPro" id="IPR013083">
    <property type="entry name" value="Znf_RING/FYVE/PHD"/>
</dbReference>
<feature type="region of interest" description="Disordered" evidence="2">
    <location>
        <begin position="1"/>
        <end position="21"/>
    </location>
</feature>
<dbReference type="InterPro" id="IPR001841">
    <property type="entry name" value="Znf_RING"/>
</dbReference>
<evidence type="ECO:0000256" key="1">
    <source>
        <dbReference type="PROSITE-ProRule" id="PRU00175"/>
    </source>
</evidence>
<feature type="compositionally biased region" description="Low complexity" evidence="2">
    <location>
        <begin position="51"/>
        <end position="60"/>
    </location>
</feature>
<keyword evidence="1" id="KW-0862">Zinc</keyword>
<evidence type="ECO:0000313" key="5">
    <source>
        <dbReference type="Proteomes" id="UP000815677"/>
    </source>
</evidence>
<proteinExistence type="predicted"/>
<dbReference type="Proteomes" id="UP000815677">
    <property type="component" value="Unassembled WGS sequence"/>
</dbReference>
<evidence type="ECO:0000256" key="2">
    <source>
        <dbReference type="SAM" id="MobiDB-lite"/>
    </source>
</evidence>
<sequence length="230" mass="24314">MTSLGRSKPAMQIAMPKPSYGTPEVEYSLNLGAESDYSRAASPLPTEMPTPRAGAAAGRQPAKKSERMRVSTAYDSHGNLKIAERGRREAVRDCGICDEPAVSPVRTACCGALFCQEHIEAWIYSPAATGRCPTCDKPCVLAHDVPTTTSESGSRTPSLSPSRSRSPSAAAAKAQRQTLSASVQTAQSVLLPGIPELTRVLCGVALLVLLALLSRRDSGDRVGILGSDYQ</sequence>
<keyword evidence="1" id="KW-0479">Metal-binding</keyword>